<dbReference type="Pfam" id="PF17919">
    <property type="entry name" value="RT_RNaseH_2"/>
    <property type="match status" value="1"/>
</dbReference>
<dbReference type="EMBL" id="JAUESC010000386">
    <property type="protein sequence ID" value="KAK0577133.1"/>
    <property type="molecule type" value="Genomic_DNA"/>
</dbReference>
<dbReference type="InterPro" id="IPR050951">
    <property type="entry name" value="Retrovirus_Pol_polyprotein"/>
</dbReference>
<dbReference type="FunFam" id="3.30.70.270:FF:000020">
    <property type="entry name" value="Transposon Tf2-6 polyprotein-like Protein"/>
    <property type="match status" value="1"/>
</dbReference>
<dbReference type="InterPro" id="IPR043502">
    <property type="entry name" value="DNA/RNA_pol_sf"/>
</dbReference>
<keyword evidence="8" id="KW-0511">Multifunctional enzyme</keyword>
<keyword evidence="2" id="KW-0808">Transferase</keyword>
<name>A0AA39RMT0_ACESA</name>
<evidence type="ECO:0000259" key="10">
    <source>
        <dbReference type="Pfam" id="PF17919"/>
    </source>
</evidence>
<dbReference type="GO" id="GO:0004519">
    <property type="term" value="F:endonuclease activity"/>
    <property type="evidence" value="ECO:0007669"/>
    <property type="project" value="UniProtKB-KW"/>
</dbReference>
<protein>
    <recommendedName>
        <fullName evidence="13">Reverse transcriptase domain-containing protein</fullName>
    </recommendedName>
</protein>
<gene>
    <name evidence="11" type="ORF">LWI29_028274</name>
</gene>
<evidence type="ECO:0000256" key="8">
    <source>
        <dbReference type="ARBA" id="ARBA00023268"/>
    </source>
</evidence>
<feature type="domain" description="Reverse transcriptase" evidence="9">
    <location>
        <begin position="2"/>
        <end position="140"/>
    </location>
</feature>
<evidence type="ECO:0000256" key="7">
    <source>
        <dbReference type="ARBA" id="ARBA00022918"/>
    </source>
</evidence>
<reference evidence="11" key="1">
    <citation type="journal article" date="2022" name="Plant J.">
        <title>Strategies of tolerance reflected in two North American maple genomes.</title>
        <authorList>
            <person name="McEvoy S.L."/>
            <person name="Sezen U.U."/>
            <person name="Trouern-Trend A."/>
            <person name="McMahon S.M."/>
            <person name="Schaberg P.G."/>
            <person name="Yang J."/>
            <person name="Wegrzyn J.L."/>
            <person name="Swenson N.G."/>
        </authorList>
    </citation>
    <scope>NUCLEOTIDE SEQUENCE</scope>
    <source>
        <strain evidence="11">NS2018</strain>
    </source>
</reference>
<dbReference type="FunFam" id="3.10.10.10:FF:000007">
    <property type="entry name" value="Retrovirus-related Pol polyprotein from transposon 17.6-like Protein"/>
    <property type="match status" value="1"/>
</dbReference>
<dbReference type="GO" id="GO:0006508">
    <property type="term" value="P:proteolysis"/>
    <property type="evidence" value="ECO:0007669"/>
    <property type="project" value="UniProtKB-KW"/>
</dbReference>
<proteinExistence type="predicted"/>
<dbReference type="SUPFAM" id="SSF56672">
    <property type="entry name" value="DNA/RNA polymerases"/>
    <property type="match status" value="1"/>
</dbReference>
<accession>A0AA39RMT0</accession>
<dbReference type="Pfam" id="PF00078">
    <property type="entry name" value="RVT_1"/>
    <property type="match status" value="1"/>
</dbReference>
<reference evidence="11" key="2">
    <citation type="submission" date="2023-06" db="EMBL/GenBank/DDBJ databases">
        <authorList>
            <person name="Swenson N.G."/>
            <person name="Wegrzyn J.L."/>
            <person name="Mcevoy S.L."/>
        </authorList>
    </citation>
    <scope>NUCLEOTIDE SEQUENCE</scope>
    <source>
        <strain evidence="11">NS2018</strain>
        <tissue evidence="11">Leaf</tissue>
    </source>
</reference>
<evidence type="ECO:0000313" key="11">
    <source>
        <dbReference type="EMBL" id="KAK0577133.1"/>
    </source>
</evidence>
<feature type="domain" description="Reverse transcriptase/retrotransposon-derived protein RNase H-like" evidence="10">
    <location>
        <begin position="187"/>
        <end position="280"/>
    </location>
</feature>
<dbReference type="Gene3D" id="3.30.70.270">
    <property type="match status" value="2"/>
</dbReference>
<comment type="caution">
    <text evidence="11">The sequence shown here is derived from an EMBL/GenBank/DDBJ whole genome shotgun (WGS) entry which is preliminary data.</text>
</comment>
<evidence type="ECO:0000256" key="6">
    <source>
        <dbReference type="ARBA" id="ARBA00022801"/>
    </source>
</evidence>
<keyword evidence="4" id="KW-0540">Nuclease</keyword>
<sequence>MCVDSRAINKITVRYRFPIPRLDDLLDQLSGAHVFTKLDLKSGYHQIRIRPGDERKTSFKTPEGLYEWLVMPFGLSNVPSTFMRVMNQALRPFIGKFVIVYFDDILIYSANPELHLQHIREVLCVLRREKFVDESKIEAVRQWPRPKTITEVRSFHGLASIYRRFIPHFSSIMAPVTECMKGVKFQWTTEAEEGFQQIKEKLTTAPILVLPDFSQPFELHSDASKVGIRAVLSQGGKPVAYFSEKLSGSRVRYSTYDIEFYAVVQAVKHWWHYLFHREFILYIDHDSLRHLHSQEKISA</sequence>
<dbReference type="PANTHER" id="PTHR37984:SF5">
    <property type="entry name" value="PROTEIN NYNRIN-LIKE"/>
    <property type="match status" value="1"/>
</dbReference>
<dbReference type="Proteomes" id="UP001168877">
    <property type="component" value="Unassembled WGS sequence"/>
</dbReference>
<keyword evidence="12" id="KW-1185">Reference proteome</keyword>
<evidence type="ECO:0000313" key="12">
    <source>
        <dbReference type="Proteomes" id="UP001168877"/>
    </source>
</evidence>
<keyword evidence="1" id="KW-0645">Protease</keyword>
<keyword evidence="5" id="KW-0255">Endonuclease</keyword>
<dbReference type="GO" id="GO:0003964">
    <property type="term" value="F:RNA-directed DNA polymerase activity"/>
    <property type="evidence" value="ECO:0007669"/>
    <property type="project" value="UniProtKB-KW"/>
</dbReference>
<evidence type="ECO:0008006" key="13">
    <source>
        <dbReference type="Google" id="ProtNLM"/>
    </source>
</evidence>
<dbReference type="InterPro" id="IPR041577">
    <property type="entry name" value="RT_RNaseH_2"/>
</dbReference>
<dbReference type="CDD" id="cd09274">
    <property type="entry name" value="RNase_HI_RT_Ty3"/>
    <property type="match status" value="1"/>
</dbReference>
<dbReference type="AlphaFoldDB" id="A0AA39RMT0"/>
<evidence type="ECO:0000256" key="4">
    <source>
        <dbReference type="ARBA" id="ARBA00022722"/>
    </source>
</evidence>
<keyword evidence="6" id="KW-0378">Hydrolase</keyword>
<dbReference type="CDD" id="cd01647">
    <property type="entry name" value="RT_LTR"/>
    <property type="match status" value="1"/>
</dbReference>
<organism evidence="11 12">
    <name type="scientific">Acer saccharum</name>
    <name type="common">Sugar maple</name>
    <dbReference type="NCBI Taxonomy" id="4024"/>
    <lineage>
        <taxon>Eukaryota</taxon>
        <taxon>Viridiplantae</taxon>
        <taxon>Streptophyta</taxon>
        <taxon>Embryophyta</taxon>
        <taxon>Tracheophyta</taxon>
        <taxon>Spermatophyta</taxon>
        <taxon>Magnoliopsida</taxon>
        <taxon>eudicotyledons</taxon>
        <taxon>Gunneridae</taxon>
        <taxon>Pentapetalae</taxon>
        <taxon>rosids</taxon>
        <taxon>malvids</taxon>
        <taxon>Sapindales</taxon>
        <taxon>Sapindaceae</taxon>
        <taxon>Hippocastanoideae</taxon>
        <taxon>Acereae</taxon>
        <taxon>Acer</taxon>
    </lineage>
</organism>
<dbReference type="InterPro" id="IPR043128">
    <property type="entry name" value="Rev_trsase/Diguanyl_cyclase"/>
</dbReference>
<dbReference type="Gene3D" id="3.10.10.10">
    <property type="entry name" value="HIV Type 1 Reverse Transcriptase, subunit A, domain 1"/>
    <property type="match status" value="1"/>
</dbReference>
<evidence type="ECO:0000256" key="3">
    <source>
        <dbReference type="ARBA" id="ARBA00022695"/>
    </source>
</evidence>
<dbReference type="InterPro" id="IPR000477">
    <property type="entry name" value="RT_dom"/>
</dbReference>
<evidence type="ECO:0000259" key="9">
    <source>
        <dbReference type="Pfam" id="PF00078"/>
    </source>
</evidence>
<keyword evidence="7" id="KW-0695">RNA-directed DNA polymerase</keyword>
<evidence type="ECO:0000256" key="5">
    <source>
        <dbReference type="ARBA" id="ARBA00022759"/>
    </source>
</evidence>
<dbReference type="PANTHER" id="PTHR37984">
    <property type="entry name" value="PROTEIN CBG26694"/>
    <property type="match status" value="1"/>
</dbReference>
<keyword evidence="3" id="KW-0548">Nucleotidyltransferase</keyword>
<dbReference type="GO" id="GO:0008233">
    <property type="term" value="F:peptidase activity"/>
    <property type="evidence" value="ECO:0007669"/>
    <property type="project" value="UniProtKB-KW"/>
</dbReference>
<evidence type="ECO:0000256" key="1">
    <source>
        <dbReference type="ARBA" id="ARBA00022670"/>
    </source>
</evidence>
<evidence type="ECO:0000256" key="2">
    <source>
        <dbReference type="ARBA" id="ARBA00022679"/>
    </source>
</evidence>